<proteinExistence type="predicted"/>
<keyword evidence="2" id="KW-1185">Reference proteome</keyword>
<keyword evidence="1" id="KW-0378">Hydrolase</keyword>
<reference evidence="1 2" key="1">
    <citation type="journal article" date="2011" name="Stand. Genomic Sci.">
        <title>Complete genome sequence of Weeksella virosa type strain (9751).</title>
        <authorList>
            <person name="Lang E."/>
            <person name="Teshima H."/>
            <person name="Lucas S."/>
            <person name="Lapidus A."/>
            <person name="Hammon N."/>
            <person name="Deshpande S."/>
            <person name="Nolan M."/>
            <person name="Cheng J.F."/>
            <person name="Pitluck S."/>
            <person name="Liolios K."/>
            <person name="Pagani I."/>
            <person name="Mikhailova N."/>
            <person name="Ivanova N."/>
            <person name="Mavromatis K."/>
            <person name="Pati A."/>
            <person name="Tapia R."/>
            <person name="Han C."/>
            <person name="Goodwin L."/>
            <person name="Chen A."/>
            <person name="Palaniappan K."/>
            <person name="Land M."/>
            <person name="Hauser L."/>
            <person name="Chang Y.J."/>
            <person name="Jeffries C.D."/>
            <person name="Brambilla E.M."/>
            <person name="Kopitz M."/>
            <person name="Rohde M."/>
            <person name="Goker M."/>
            <person name="Tindall B.J."/>
            <person name="Detter J.C."/>
            <person name="Woyke T."/>
            <person name="Bristow J."/>
            <person name="Eisen J.A."/>
            <person name="Markowitz V."/>
            <person name="Hugenholtz P."/>
            <person name="Klenk H.P."/>
            <person name="Kyrpides N.C."/>
        </authorList>
    </citation>
    <scope>NUCLEOTIDE SEQUENCE [LARGE SCALE GENOMIC DNA]</scope>
    <source>
        <strain evidence="2">ATCC 43766 / DSM 16922 / JCM 21250 / NBRC 16016 / NCTC 11634 / CL345/78</strain>
    </source>
</reference>
<keyword evidence="1" id="KW-0547">Nucleotide-binding</keyword>
<dbReference type="STRING" id="865938.Weevi_0280"/>
<evidence type="ECO:0000313" key="2">
    <source>
        <dbReference type="Proteomes" id="UP000008641"/>
    </source>
</evidence>
<dbReference type="EMBL" id="CP002455">
    <property type="protein sequence ID" value="ADX67002.1"/>
    <property type="molecule type" value="Genomic_DNA"/>
</dbReference>
<dbReference type="AlphaFoldDB" id="F0NY11"/>
<evidence type="ECO:0000313" key="1">
    <source>
        <dbReference type="EMBL" id="ADX67002.1"/>
    </source>
</evidence>
<organism evidence="1 2">
    <name type="scientific">Weeksella virosa (strain ATCC 43766 / DSM 16922 / JCM 21250 / CCUG 30538 / CDC 9751 / IAM 14551 / NBRC 16016 / NCTC 11634 / CL345/78)</name>
    <dbReference type="NCBI Taxonomy" id="865938"/>
    <lineage>
        <taxon>Bacteria</taxon>
        <taxon>Pseudomonadati</taxon>
        <taxon>Bacteroidota</taxon>
        <taxon>Flavobacteriia</taxon>
        <taxon>Flavobacteriales</taxon>
        <taxon>Weeksellaceae</taxon>
        <taxon>Weeksella</taxon>
    </lineage>
</organism>
<gene>
    <name evidence="1" type="ordered locus">Weevi_0280</name>
</gene>
<sequence>MKKNIKEEIFNEVLGNNKLSMTIASALNVQQQTVLQNARRKSHRIFRDIVVVEILKKNGFKEEEIFEKIK</sequence>
<dbReference type="RefSeq" id="WP_013597394.1">
    <property type="nucleotide sequence ID" value="NC_015144.1"/>
</dbReference>
<dbReference type="HOGENOM" id="CLU_2756804_0_0_10"/>
<reference evidence="2" key="2">
    <citation type="journal article" date="2011" name="Stand. Genomic Sci.">
        <title>Complete genome sequence of Weeksella virosa type strain (9751T).</title>
        <authorList>
            <person name="Lang E."/>
            <person name="Teshima H."/>
            <person name="Lucas S."/>
            <person name="Lapidus A."/>
            <person name="Hammon N."/>
            <person name="Deshpande S."/>
            <person name="Nolan M."/>
            <person name="Cheng J."/>
            <person name="Pitluck S."/>
            <person name="Liolios K."/>
            <person name="Pagani I."/>
            <person name="Mikhailova N."/>
            <person name="Ivanova N."/>
            <person name="Mavromatis K."/>
            <person name="Pati A."/>
            <person name="Tapia R."/>
            <person name="Han C."/>
            <person name="Goodwin L."/>
            <person name="Chen A."/>
            <person name="Palaniappan K."/>
            <person name="Land M."/>
            <person name="Hauser L."/>
            <person name="Chang Y."/>
            <person name="Jeffries C."/>
            <person name="Brambilla E."/>
            <person name="Kopitz M."/>
            <person name="Rohde M."/>
            <person name="Goker M."/>
            <person name="Tindall B."/>
            <person name="Detter J."/>
            <person name="Woyke T."/>
            <person name="Bristow J."/>
            <person name="Eisen J."/>
            <person name="Markowitz V."/>
            <person name="Hugenholtz P."/>
            <person name="Klenk H."/>
            <person name="Kyrpides N."/>
        </authorList>
    </citation>
    <scope>NUCLEOTIDE SEQUENCE [LARGE SCALE GENOMIC DNA]</scope>
    <source>
        <strain evidence="2">ATCC 43766 / DSM 16922 / JCM 21250 / NBRC 16016 / NCTC 11634 / CL345/78</strain>
    </source>
</reference>
<keyword evidence="1" id="KW-0347">Helicase</keyword>
<protein>
    <submittedName>
        <fullName evidence="1">DNA/RNA repair helicase</fullName>
    </submittedName>
</protein>
<keyword evidence="1" id="KW-0067">ATP-binding</keyword>
<name>F0NY11_WEEVC</name>
<dbReference type="KEGG" id="wvi:Weevi_0280"/>
<dbReference type="Proteomes" id="UP000008641">
    <property type="component" value="Chromosome"/>
</dbReference>
<dbReference type="GO" id="GO:0004386">
    <property type="term" value="F:helicase activity"/>
    <property type="evidence" value="ECO:0007669"/>
    <property type="project" value="UniProtKB-KW"/>
</dbReference>
<accession>F0NY11</accession>